<dbReference type="Gene3D" id="1.10.510.10">
    <property type="entry name" value="Transferase(Phosphotransferase) domain 1"/>
    <property type="match status" value="1"/>
</dbReference>
<dbReference type="InterPro" id="IPR011990">
    <property type="entry name" value="TPR-like_helical_dom_sf"/>
</dbReference>
<keyword evidence="7" id="KW-1185">Reference proteome</keyword>
<dbReference type="InterPro" id="IPR011009">
    <property type="entry name" value="Kinase-like_dom_sf"/>
</dbReference>
<proteinExistence type="predicted"/>
<evidence type="ECO:0000256" key="1">
    <source>
        <dbReference type="ARBA" id="ARBA00022741"/>
    </source>
</evidence>
<sequence length="954" mass="111726">MNKQNISKYLLDKADFQKSKKSIGSGTFGEVFVFTKNETGEQLIGKKLKFESKEYFIGFLREIHILTIDFPTILHLKGWNALGNHPMLFTEFKERGNLKDFIEITSKNKKLFMTPTQKQKVLFGISKGMEVLHLNDVIYRDLKPDNILLDINMYPTLSDFNISKFHSSAQRTQSIIAGTKDYYAPELKKNNYHYTNKVDVYSFGCIMYELIAYNIHKERKPDFVKKVKSDATLNSEKYKNFQKLILKCLQRDPQKRPTFEEISLFIKENYLPEVLEFDFDAYSNYLINFKSTEKVIKLSKEDEIDSGINLYRIACDAEKNNEVFKSANLFNLSFRLGHADSENKYYESLRLLGKHYEGQNKISYAIKCYKEILEKYIDEDVIQSLIGFYKNRNEPDEVKWCQEMLDKISKKKESSSENENSSDISDDIDGSDFSSEFSSQQEEEEEEEDKKSYSDDLFQTDHQIKSSSKEEQVMSDKSNSEKIIQVLEKPIDIQQAMNASQPRKNAFTNFHDIIKYKFLNSPVNVIAAVVHFEEKSKKEKPMDQFYKLRIIDEDSNQITATIYSKQILELFQKEICISNQKRSLPIAFCQVQFRAYKGIISMIGKDNSQAFKLSSKSSNYQFMIKKYCEFIMNANNGIFYKNVFPIAQVTDINKDLFQANKEQVLIVPAKIESIEYSMIKYIHMNRNIIEDFDLKYNVITNDNNMLQIVDYNKNDELMMPQLFLKVKLVNPENQYEFIWASVSRPELVDCILNFANIKININEELQQSKSIDNFKESIRSLIRKYENIQFEIIKKMLIRIYAKDNSGKKVACVEKIYDDQSYEIEYDSECKERNEILLGTISDDIYYYNENKMKELADEGKSVKNILSYASYLKCVNNDISNSIKYYEKAAMLFNTSPEAYFEYGKMLLEIYNDENGLHYIEKASNSCYEMARLYLNSLKNKNISSKKVSPRFL</sequence>
<dbReference type="SUPFAM" id="SSF48452">
    <property type="entry name" value="TPR-like"/>
    <property type="match status" value="1"/>
</dbReference>
<dbReference type="EMBL" id="JAPFFF010000035">
    <property type="protein sequence ID" value="KAK8843206.1"/>
    <property type="molecule type" value="Genomic_DNA"/>
</dbReference>
<dbReference type="InterPro" id="IPR017441">
    <property type="entry name" value="Protein_kinase_ATP_BS"/>
</dbReference>
<keyword evidence="2 3" id="KW-0067">ATP-binding</keyword>
<dbReference type="SUPFAM" id="SSF56112">
    <property type="entry name" value="Protein kinase-like (PK-like)"/>
    <property type="match status" value="1"/>
</dbReference>
<feature type="compositionally biased region" description="Basic and acidic residues" evidence="4">
    <location>
        <begin position="462"/>
        <end position="479"/>
    </location>
</feature>
<name>A0ABR2HCR5_9EUKA</name>
<dbReference type="Proteomes" id="UP001470230">
    <property type="component" value="Unassembled WGS sequence"/>
</dbReference>
<evidence type="ECO:0000256" key="3">
    <source>
        <dbReference type="PROSITE-ProRule" id="PRU10141"/>
    </source>
</evidence>
<dbReference type="PROSITE" id="PS00108">
    <property type="entry name" value="PROTEIN_KINASE_ST"/>
    <property type="match status" value="1"/>
</dbReference>
<feature type="domain" description="Protein kinase" evidence="5">
    <location>
        <begin position="17"/>
        <end position="271"/>
    </location>
</feature>
<evidence type="ECO:0000313" key="7">
    <source>
        <dbReference type="Proteomes" id="UP001470230"/>
    </source>
</evidence>
<evidence type="ECO:0000256" key="2">
    <source>
        <dbReference type="ARBA" id="ARBA00022840"/>
    </source>
</evidence>
<dbReference type="SMART" id="SM00220">
    <property type="entry name" value="S_TKc"/>
    <property type="match status" value="1"/>
</dbReference>
<dbReference type="PROSITE" id="PS50011">
    <property type="entry name" value="PROTEIN_KINASE_DOM"/>
    <property type="match status" value="1"/>
</dbReference>
<dbReference type="InterPro" id="IPR051681">
    <property type="entry name" value="Ser/Thr_Kinases-Pseudokinases"/>
</dbReference>
<evidence type="ECO:0000259" key="5">
    <source>
        <dbReference type="PROSITE" id="PS50011"/>
    </source>
</evidence>
<dbReference type="Pfam" id="PF00069">
    <property type="entry name" value="Pkinase"/>
    <property type="match status" value="1"/>
</dbReference>
<dbReference type="InterPro" id="IPR000719">
    <property type="entry name" value="Prot_kinase_dom"/>
</dbReference>
<protein>
    <recommendedName>
        <fullName evidence="5">Protein kinase domain-containing protein</fullName>
    </recommendedName>
</protein>
<keyword evidence="1 3" id="KW-0547">Nucleotide-binding</keyword>
<accession>A0ABR2HCR5</accession>
<evidence type="ECO:0000256" key="4">
    <source>
        <dbReference type="SAM" id="MobiDB-lite"/>
    </source>
</evidence>
<feature type="compositionally biased region" description="Low complexity" evidence="4">
    <location>
        <begin position="431"/>
        <end position="440"/>
    </location>
</feature>
<gene>
    <name evidence="6" type="ORF">M9Y10_025054</name>
</gene>
<reference evidence="6 7" key="1">
    <citation type="submission" date="2024-04" db="EMBL/GenBank/DDBJ databases">
        <title>Tritrichomonas musculus Genome.</title>
        <authorList>
            <person name="Alves-Ferreira E."/>
            <person name="Grigg M."/>
            <person name="Lorenzi H."/>
            <person name="Galac M."/>
        </authorList>
    </citation>
    <scope>NUCLEOTIDE SEQUENCE [LARGE SCALE GENOMIC DNA]</scope>
    <source>
        <strain evidence="6 7">EAF2021</strain>
    </source>
</reference>
<feature type="binding site" evidence="3">
    <location>
        <position position="46"/>
    </location>
    <ligand>
        <name>ATP</name>
        <dbReference type="ChEBI" id="CHEBI:30616"/>
    </ligand>
</feature>
<feature type="region of interest" description="Disordered" evidence="4">
    <location>
        <begin position="410"/>
        <end position="479"/>
    </location>
</feature>
<organism evidence="6 7">
    <name type="scientific">Tritrichomonas musculus</name>
    <dbReference type="NCBI Taxonomy" id="1915356"/>
    <lineage>
        <taxon>Eukaryota</taxon>
        <taxon>Metamonada</taxon>
        <taxon>Parabasalia</taxon>
        <taxon>Tritrichomonadida</taxon>
        <taxon>Tritrichomonadidae</taxon>
        <taxon>Tritrichomonas</taxon>
    </lineage>
</organism>
<dbReference type="PANTHER" id="PTHR44329:SF214">
    <property type="entry name" value="PROTEIN KINASE DOMAIN-CONTAINING PROTEIN"/>
    <property type="match status" value="1"/>
</dbReference>
<comment type="caution">
    <text evidence="6">The sequence shown here is derived from an EMBL/GenBank/DDBJ whole genome shotgun (WGS) entry which is preliminary data.</text>
</comment>
<dbReference type="Gene3D" id="2.40.50.140">
    <property type="entry name" value="Nucleic acid-binding proteins"/>
    <property type="match status" value="1"/>
</dbReference>
<evidence type="ECO:0000313" key="6">
    <source>
        <dbReference type="EMBL" id="KAK8843206.1"/>
    </source>
</evidence>
<dbReference type="PROSITE" id="PS00107">
    <property type="entry name" value="PROTEIN_KINASE_ATP"/>
    <property type="match status" value="1"/>
</dbReference>
<dbReference type="InterPro" id="IPR008271">
    <property type="entry name" value="Ser/Thr_kinase_AS"/>
</dbReference>
<dbReference type="InterPro" id="IPR012340">
    <property type="entry name" value="NA-bd_OB-fold"/>
</dbReference>
<dbReference type="PANTHER" id="PTHR44329">
    <property type="entry name" value="SERINE/THREONINE-PROTEIN KINASE TNNI3K-RELATED"/>
    <property type="match status" value="1"/>
</dbReference>